<name>A0A1G7Q791_9BACT</name>
<dbReference type="GO" id="GO:0016853">
    <property type="term" value="F:isomerase activity"/>
    <property type="evidence" value="ECO:0007669"/>
    <property type="project" value="UniProtKB-KW"/>
</dbReference>
<dbReference type="Gene3D" id="3.40.30.10">
    <property type="entry name" value="Glutaredoxin"/>
    <property type="match status" value="1"/>
</dbReference>
<proteinExistence type="inferred from homology"/>
<dbReference type="PANTHER" id="PTHR13887:SF14">
    <property type="entry name" value="DISULFIDE BOND FORMATION PROTEIN D"/>
    <property type="match status" value="1"/>
</dbReference>
<evidence type="ECO:0000256" key="5">
    <source>
        <dbReference type="ARBA" id="ARBA00023284"/>
    </source>
</evidence>
<evidence type="ECO:0000256" key="2">
    <source>
        <dbReference type="ARBA" id="ARBA00022729"/>
    </source>
</evidence>
<evidence type="ECO:0000259" key="8">
    <source>
        <dbReference type="Pfam" id="PF13462"/>
    </source>
</evidence>
<evidence type="ECO:0000256" key="3">
    <source>
        <dbReference type="ARBA" id="ARBA00023002"/>
    </source>
</evidence>
<feature type="domain" description="Thioredoxin-like fold" evidence="8">
    <location>
        <begin position="126"/>
        <end position="304"/>
    </location>
</feature>
<keyword evidence="2 7" id="KW-0732">Signal</keyword>
<dbReference type="PANTHER" id="PTHR13887">
    <property type="entry name" value="GLUTATHIONE S-TRANSFERASE KAPPA"/>
    <property type="match status" value="1"/>
</dbReference>
<dbReference type="PROSITE" id="PS51257">
    <property type="entry name" value="PROKAR_LIPOPROTEIN"/>
    <property type="match status" value="1"/>
</dbReference>
<accession>A0A1G7Q791</accession>
<evidence type="ECO:0000256" key="6">
    <source>
        <dbReference type="SAM" id="MobiDB-lite"/>
    </source>
</evidence>
<feature type="chain" id="PRO_5009242376" evidence="7">
    <location>
        <begin position="27"/>
        <end position="335"/>
    </location>
</feature>
<dbReference type="Proteomes" id="UP000182427">
    <property type="component" value="Chromosome I"/>
</dbReference>
<feature type="signal peptide" evidence="7">
    <location>
        <begin position="1"/>
        <end position="26"/>
    </location>
</feature>
<keyword evidence="5" id="KW-0676">Redox-active center</keyword>
<dbReference type="AlphaFoldDB" id="A0A1G7Q791"/>
<keyword evidence="9" id="KW-0413">Isomerase</keyword>
<dbReference type="RefSeq" id="WP_231966619.1">
    <property type="nucleotide sequence ID" value="NZ_LT629690.1"/>
</dbReference>
<reference evidence="9 10" key="1">
    <citation type="submission" date="2016-10" db="EMBL/GenBank/DDBJ databases">
        <authorList>
            <person name="de Groot N.N."/>
        </authorList>
    </citation>
    <scope>NUCLEOTIDE SEQUENCE [LARGE SCALE GENOMIC DNA]</scope>
    <source>
        <strain evidence="9 10">GAS232</strain>
    </source>
</reference>
<gene>
    <name evidence="9" type="ORF">SAMN05444167_3778</name>
</gene>
<comment type="similarity">
    <text evidence="1">Belongs to the thioredoxin family. DsbA subfamily.</text>
</comment>
<organism evidence="9 10">
    <name type="scientific">Terriglobus roseus</name>
    <dbReference type="NCBI Taxonomy" id="392734"/>
    <lineage>
        <taxon>Bacteria</taxon>
        <taxon>Pseudomonadati</taxon>
        <taxon>Acidobacteriota</taxon>
        <taxon>Terriglobia</taxon>
        <taxon>Terriglobales</taxon>
        <taxon>Acidobacteriaceae</taxon>
        <taxon>Terriglobus</taxon>
    </lineage>
</organism>
<keyword evidence="4" id="KW-1015">Disulfide bond</keyword>
<protein>
    <submittedName>
        <fullName evidence="9">Protein-disulfide isomerase</fullName>
    </submittedName>
</protein>
<dbReference type="SUPFAM" id="SSF52833">
    <property type="entry name" value="Thioredoxin-like"/>
    <property type="match status" value="1"/>
</dbReference>
<evidence type="ECO:0000256" key="4">
    <source>
        <dbReference type="ARBA" id="ARBA00023157"/>
    </source>
</evidence>
<dbReference type="EMBL" id="LT629690">
    <property type="protein sequence ID" value="SDF94391.1"/>
    <property type="molecule type" value="Genomic_DNA"/>
</dbReference>
<keyword evidence="3" id="KW-0560">Oxidoreductase</keyword>
<dbReference type="InterPro" id="IPR012336">
    <property type="entry name" value="Thioredoxin-like_fold"/>
</dbReference>
<keyword evidence="10" id="KW-1185">Reference proteome</keyword>
<evidence type="ECO:0000313" key="9">
    <source>
        <dbReference type="EMBL" id="SDF94391.1"/>
    </source>
</evidence>
<dbReference type="InterPro" id="IPR036249">
    <property type="entry name" value="Thioredoxin-like_sf"/>
</dbReference>
<evidence type="ECO:0000256" key="1">
    <source>
        <dbReference type="ARBA" id="ARBA00005791"/>
    </source>
</evidence>
<evidence type="ECO:0000313" key="10">
    <source>
        <dbReference type="Proteomes" id="UP000182427"/>
    </source>
</evidence>
<dbReference type="Pfam" id="PF13462">
    <property type="entry name" value="Thioredoxin_4"/>
    <property type="match status" value="1"/>
</dbReference>
<feature type="region of interest" description="Disordered" evidence="6">
    <location>
        <begin position="314"/>
        <end position="335"/>
    </location>
</feature>
<evidence type="ECO:0000256" key="7">
    <source>
        <dbReference type="SAM" id="SignalP"/>
    </source>
</evidence>
<dbReference type="GO" id="GO:0016491">
    <property type="term" value="F:oxidoreductase activity"/>
    <property type="evidence" value="ECO:0007669"/>
    <property type="project" value="UniProtKB-KW"/>
</dbReference>
<sequence length="335" mass="36473">MFPRTARFSALLLLAASTILSSGCRAQAGADAMKMSPELTRRVALLIRTKAQLPFTYDVKVGDRRPSPVTGYDQITVSIGEYGKPLKPMAFLISKDNQSLAQMNTFDLSKDPSTITSDAGRPSRGGSEKAPVKIVVYDDLECPYCARMHAQMFPAITNRYGDNVRIVYKDFPLTQIHPWGLHAAVNADCLADQSPKAYWNYVDYMHSHLDTVGIDPDAKDKDNNKTLPVALKQLDRAALDEGTKQKLDMKRLNACVDKQDETGVKAYMKEGEGLNVNGVPALFINGEMITGAVPIEFVYRAVDDALLAQGVTPPPAVPLPSLDAPAASTETPAAK</sequence>